<accession>A0A7E4VIQ2</accession>
<dbReference type="InterPro" id="IPR036249">
    <property type="entry name" value="Thioredoxin-like_sf"/>
</dbReference>
<dbReference type="SUPFAM" id="SSF52833">
    <property type="entry name" value="Thioredoxin-like"/>
    <property type="match status" value="1"/>
</dbReference>
<dbReference type="CDD" id="cd02970">
    <property type="entry name" value="PRX_like2"/>
    <property type="match status" value="1"/>
</dbReference>
<name>A0A7E4VIQ2_PANRE</name>
<keyword evidence="8" id="KW-0472">Membrane</keyword>
<evidence type="ECO:0000256" key="1">
    <source>
        <dbReference type="ARBA" id="ARBA00004496"/>
    </source>
</evidence>
<dbReference type="PANTHER" id="PTHR28630">
    <property type="match status" value="1"/>
</dbReference>
<organism evidence="10 11">
    <name type="scientific">Panagrellus redivivus</name>
    <name type="common">Microworm</name>
    <dbReference type="NCBI Taxonomy" id="6233"/>
    <lineage>
        <taxon>Eukaryota</taxon>
        <taxon>Metazoa</taxon>
        <taxon>Ecdysozoa</taxon>
        <taxon>Nematoda</taxon>
        <taxon>Chromadorea</taxon>
        <taxon>Rhabditida</taxon>
        <taxon>Tylenchina</taxon>
        <taxon>Panagrolaimomorpha</taxon>
        <taxon>Panagrolaimoidea</taxon>
        <taxon>Panagrolaimidae</taxon>
        <taxon>Panagrellus</taxon>
    </lineage>
</organism>
<evidence type="ECO:0000256" key="6">
    <source>
        <dbReference type="ARBA" id="ARBA00032058"/>
    </source>
</evidence>
<keyword evidence="8" id="KW-1133">Transmembrane helix</keyword>
<evidence type="ECO:0000256" key="3">
    <source>
        <dbReference type="ARBA" id="ARBA00023284"/>
    </source>
</evidence>
<keyword evidence="2" id="KW-0963">Cytoplasm</keyword>
<dbReference type="Gene3D" id="3.40.30.10">
    <property type="entry name" value="Glutaredoxin"/>
    <property type="match status" value="1"/>
</dbReference>
<evidence type="ECO:0000256" key="5">
    <source>
        <dbReference type="ARBA" id="ARBA00023849"/>
    </source>
</evidence>
<dbReference type="PROSITE" id="PS51352">
    <property type="entry name" value="THIOREDOXIN_2"/>
    <property type="match status" value="1"/>
</dbReference>
<feature type="domain" description="Thioredoxin" evidence="9">
    <location>
        <begin position="45"/>
        <end position="216"/>
    </location>
</feature>
<comment type="similarity">
    <text evidence="4">Belongs to the peroxiredoxin-like PRXL2 family. PRXL2A subfamily.</text>
</comment>
<keyword evidence="3" id="KW-0676">Redox-active center</keyword>
<dbReference type="AlphaFoldDB" id="A0A7E4VIQ2"/>
<evidence type="ECO:0000256" key="2">
    <source>
        <dbReference type="ARBA" id="ARBA00022490"/>
    </source>
</evidence>
<evidence type="ECO:0000256" key="4">
    <source>
        <dbReference type="ARBA" id="ARBA00023787"/>
    </source>
</evidence>
<evidence type="ECO:0000256" key="7">
    <source>
        <dbReference type="ARBA" id="ARBA00032129"/>
    </source>
</evidence>
<sequence>MLEAFLSMVGSYLGYGAVSAVLGAVFYANLPTKFTLGGVAPTVSYLAAAKLIKIETEKDILKGKQIIAKDLFDAKPTLVMAVRRPGCTFCRKEAKDLSQIKDKLDAAGVQLVGVVHETKGVDDFKPFLAGDVYFDSERRFYGPKERWMPVWMGFLRISTYLRARQTRDTPGNFEGEGRLLGGVYLIDKERLIYSHLERTWGDPANIDEIVEALKKV</sequence>
<evidence type="ECO:0000259" key="9">
    <source>
        <dbReference type="PROSITE" id="PS51352"/>
    </source>
</evidence>
<dbReference type="Pfam" id="PF13911">
    <property type="entry name" value="AhpC-TSA_2"/>
    <property type="match status" value="1"/>
</dbReference>
<evidence type="ECO:0000313" key="11">
    <source>
        <dbReference type="WBParaSite" id="Pan_g21650.t1"/>
    </source>
</evidence>
<dbReference type="Proteomes" id="UP000492821">
    <property type="component" value="Unassembled WGS sequence"/>
</dbReference>
<feature type="transmembrane region" description="Helical" evidence="8">
    <location>
        <begin position="12"/>
        <end position="28"/>
    </location>
</feature>
<dbReference type="GO" id="GO:0016209">
    <property type="term" value="F:antioxidant activity"/>
    <property type="evidence" value="ECO:0007669"/>
    <property type="project" value="TreeGrafter"/>
</dbReference>
<reference evidence="10" key="1">
    <citation type="journal article" date="2013" name="Genetics">
        <title>The draft genome and transcriptome of Panagrellus redivivus are shaped by the harsh demands of a free-living lifestyle.</title>
        <authorList>
            <person name="Srinivasan J."/>
            <person name="Dillman A.R."/>
            <person name="Macchietto M.G."/>
            <person name="Heikkinen L."/>
            <person name="Lakso M."/>
            <person name="Fracchia K.M."/>
            <person name="Antoshechkin I."/>
            <person name="Mortazavi A."/>
            <person name="Wong G."/>
            <person name="Sternberg P.W."/>
        </authorList>
    </citation>
    <scope>NUCLEOTIDE SEQUENCE [LARGE SCALE GENOMIC DNA]</scope>
    <source>
        <strain evidence="10">MT8872</strain>
    </source>
</reference>
<protein>
    <recommendedName>
        <fullName evidence="5">Peroxiredoxin-like 2A</fullName>
    </recommendedName>
    <alternativeName>
        <fullName evidence="7">Peroxiredoxin-like 2 activated in M-CSF stimulated monocytes</fullName>
    </alternativeName>
    <alternativeName>
        <fullName evidence="6">Redox-regulatory protein FAM213A</fullName>
    </alternativeName>
</protein>
<dbReference type="PANTHER" id="PTHR28630:SF31">
    <property type="entry name" value="PEROXIREDOXIN-LIKE 2A"/>
    <property type="match status" value="1"/>
</dbReference>
<dbReference type="InterPro" id="IPR013766">
    <property type="entry name" value="Thioredoxin_domain"/>
</dbReference>
<dbReference type="GO" id="GO:0005737">
    <property type="term" value="C:cytoplasm"/>
    <property type="evidence" value="ECO:0007669"/>
    <property type="project" value="UniProtKB-SubCell"/>
</dbReference>
<dbReference type="WBParaSite" id="Pan_g21650.t1">
    <property type="protein sequence ID" value="Pan_g21650.t1"/>
    <property type="gene ID" value="Pan_g21650"/>
</dbReference>
<comment type="subcellular location">
    <subcellularLocation>
        <location evidence="1">Cytoplasm</location>
    </subcellularLocation>
</comment>
<proteinExistence type="inferred from homology"/>
<dbReference type="InterPro" id="IPR032801">
    <property type="entry name" value="PXL2A/B/C"/>
</dbReference>
<evidence type="ECO:0000313" key="10">
    <source>
        <dbReference type="Proteomes" id="UP000492821"/>
    </source>
</evidence>
<keyword evidence="8" id="KW-0812">Transmembrane</keyword>
<evidence type="ECO:0000256" key="8">
    <source>
        <dbReference type="SAM" id="Phobius"/>
    </source>
</evidence>
<keyword evidence="10" id="KW-1185">Reference proteome</keyword>
<reference evidence="11" key="2">
    <citation type="submission" date="2020-10" db="UniProtKB">
        <authorList>
            <consortium name="WormBaseParasite"/>
        </authorList>
    </citation>
    <scope>IDENTIFICATION</scope>
</reference>